<evidence type="ECO:0000313" key="2">
    <source>
        <dbReference type="EMBL" id="SER19985.1"/>
    </source>
</evidence>
<dbReference type="SUPFAM" id="SSF52540">
    <property type="entry name" value="P-loop containing nucleoside triphosphate hydrolases"/>
    <property type="match status" value="1"/>
</dbReference>
<dbReference type="Gene3D" id="1.10.10.10">
    <property type="entry name" value="Winged helix-like DNA-binding domain superfamily/Winged helix DNA-binding domain"/>
    <property type="match status" value="1"/>
</dbReference>
<evidence type="ECO:0000259" key="1">
    <source>
        <dbReference type="PROSITE" id="PS50043"/>
    </source>
</evidence>
<dbReference type="PROSITE" id="PS00622">
    <property type="entry name" value="HTH_LUXR_1"/>
    <property type="match status" value="1"/>
</dbReference>
<dbReference type="EMBL" id="FOGI01000002">
    <property type="protein sequence ID" value="SER19985.1"/>
    <property type="molecule type" value="Genomic_DNA"/>
</dbReference>
<dbReference type="InterPro" id="IPR000792">
    <property type="entry name" value="Tscrpt_reg_LuxR_C"/>
</dbReference>
<dbReference type="PANTHER" id="PTHR47691:SF3">
    <property type="entry name" value="HTH-TYPE TRANSCRIPTIONAL REGULATOR RV0890C-RELATED"/>
    <property type="match status" value="1"/>
</dbReference>
<dbReference type="PROSITE" id="PS50043">
    <property type="entry name" value="HTH_LUXR_2"/>
    <property type="match status" value="1"/>
</dbReference>
<dbReference type="AlphaFoldDB" id="A0A1H9M945"/>
<dbReference type="InterPro" id="IPR036388">
    <property type="entry name" value="WH-like_DNA-bd_sf"/>
</dbReference>
<feature type="domain" description="HTH luxR-type" evidence="1">
    <location>
        <begin position="689"/>
        <end position="754"/>
    </location>
</feature>
<sequence>MSGLSAAVTGVPAGVTVLIGRRELLVEGLDRLRETRWVTVTGAAGVGKTQFAYRLGELAGTDLGDLCPDGVVLADLVSVADGDRDGLCATLSRAVGLDDRSAGDPETELVRYLRDRRLLLVLDGCEHVATEVAALLDTVLAAAPGVRVLATSHVVLDGAGEYRLEVPPLGLRPMAGGLADAVRLLVDRAAARSVRLDPACPAVLRLVELLDGHPAAIEHAAALLDLRGLHDVLDDLAGPTTLPGALRAAFDRSYRLLPDPVRRMWSIVSRFRGAVTMGSAREVGALLGIDPGEVDSLMTRLVHASVLTRVEVDGRARFQLLEPLRRYGAGLTPPDIDQDAIGHAHATECARRVHRAAEAWFSPGETEVLGSLVDELPDVDAALGFLLDRPALAARGLDLVADLCRVPVHALGAAPADYVPVVVETLRRQPPGPPTRAWLRAAAHGACLAHLSGHPAAADLHRQAEELAAALDRVEAPEMLLVRGAARLCAGTQLDARAAVAMLSAAARGAADEGDRGGQARAMSLAVEAAAFGDHGDAIRLARGHLDAAGRAGASRSMSWASWALALAEHRAGHRDRAEAALREALRLQRAAGGGRALTWSLWLVAVIAADLGAHERAARLLGAVRGRLAVTDGVGRAALPARVQHTAQGACLRALGERRMVELVADGERLDVDTALGVAVSTLDMITTREHPAGLTDREWRVAGLVAQGMTNAVIGETLGISSRTVDRHVSAILAKVGVPNRIVLGSWYLGLAVGAR</sequence>
<dbReference type="Gene3D" id="3.40.50.300">
    <property type="entry name" value="P-loop containing nucleotide triphosphate hydrolases"/>
    <property type="match status" value="1"/>
</dbReference>
<evidence type="ECO:0000313" key="3">
    <source>
        <dbReference type="Proteomes" id="UP000199051"/>
    </source>
</evidence>
<dbReference type="Pfam" id="PF00196">
    <property type="entry name" value="GerE"/>
    <property type="match status" value="1"/>
</dbReference>
<dbReference type="SMART" id="SM00421">
    <property type="entry name" value="HTH_LUXR"/>
    <property type="match status" value="1"/>
</dbReference>
<dbReference type="InterPro" id="IPR016032">
    <property type="entry name" value="Sig_transdc_resp-reg_C-effctor"/>
</dbReference>
<dbReference type="GO" id="GO:0003677">
    <property type="term" value="F:DNA binding"/>
    <property type="evidence" value="ECO:0007669"/>
    <property type="project" value="InterPro"/>
</dbReference>
<reference evidence="3" key="1">
    <citation type="submission" date="2016-10" db="EMBL/GenBank/DDBJ databases">
        <authorList>
            <person name="Varghese N."/>
            <person name="Submissions S."/>
        </authorList>
    </citation>
    <scope>NUCLEOTIDE SEQUENCE [LARGE SCALE GENOMIC DNA]</scope>
    <source>
        <strain evidence="3">DSM 44260</strain>
    </source>
</reference>
<dbReference type="PRINTS" id="PR00038">
    <property type="entry name" value="HTHLUXR"/>
</dbReference>
<dbReference type="PANTHER" id="PTHR47691">
    <property type="entry name" value="REGULATOR-RELATED"/>
    <property type="match status" value="1"/>
</dbReference>
<dbReference type="SUPFAM" id="SSF46894">
    <property type="entry name" value="C-terminal effector domain of the bipartite response regulators"/>
    <property type="match status" value="1"/>
</dbReference>
<dbReference type="Proteomes" id="UP000199051">
    <property type="component" value="Unassembled WGS sequence"/>
</dbReference>
<gene>
    <name evidence="2" type="ORF">SAMN04487818_10224</name>
</gene>
<dbReference type="GO" id="GO:0006355">
    <property type="term" value="P:regulation of DNA-templated transcription"/>
    <property type="evidence" value="ECO:0007669"/>
    <property type="project" value="InterPro"/>
</dbReference>
<keyword evidence="3" id="KW-1185">Reference proteome</keyword>
<proteinExistence type="predicted"/>
<organism evidence="2 3">
    <name type="scientific">Actinokineospora terrae</name>
    <dbReference type="NCBI Taxonomy" id="155974"/>
    <lineage>
        <taxon>Bacteria</taxon>
        <taxon>Bacillati</taxon>
        <taxon>Actinomycetota</taxon>
        <taxon>Actinomycetes</taxon>
        <taxon>Pseudonocardiales</taxon>
        <taxon>Pseudonocardiaceae</taxon>
        <taxon>Actinokineospora</taxon>
    </lineage>
</organism>
<dbReference type="CDD" id="cd06170">
    <property type="entry name" value="LuxR_C_like"/>
    <property type="match status" value="1"/>
</dbReference>
<accession>A0A1H9M945</accession>
<name>A0A1H9M945_9PSEU</name>
<dbReference type="RefSeq" id="WP_092774993.1">
    <property type="nucleotide sequence ID" value="NZ_FOGI01000002.1"/>
</dbReference>
<dbReference type="InterPro" id="IPR027417">
    <property type="entry name" value="P-loop_NTPase"/>
</dbReference>
<dbReference type="STRING" id="155974.SAMN04487818_10224"/>
<protein>
    <submittedName>
        <fullName evidence="2">Predicted ATPase</fullName>
    </submittedName>
</protein>